<dbReference type="InterPro" id="IPR000305">
    <property type="entry name" value="GIY-YIG_endonuc"/>
</dbReference>
<comment type="similarity">
    <text evidence="7">Belongs to the UvrC family.</text>
</comment>
<dbReference type="InterPro" id="IPR050066">
    <property type="entry name" value="UvrABC_protein_C"/>
</dbReference>
<dbReference type="InterPro" id="IPR047296">
    <property type="entry name" value="GIY-YIG_UvrC_Cho"/>
</dbReference>
<evidence type="ECO:0000256" key="4">
    <source>
        <dbReference type="ARBA" id="ARBA00022881"/>
    </source>
</evidence>
<evidence type="ECO:0000256" key="5">
    <source>
        <dbReference type="ARBA" id="ARBA00023204"/>
    </source>
</evidence>
<keyword evidence="3 7" id="KW-0228">DNA excision</keyword>
<keyword evidence="1 7" id="KW-0963">Cytoplasm</keyword>
<dbReference type="InterPro" id="IPR038476">
    <property type="entry name" value="UvrC_RNase_H_dom_sf"/>
</dbReference>
<dbReference type="Pfam" id="PF08459">
    <property type="entry name" value="UvrC_RNaseH_dom"/>
    <property type="match status" value="1"/>
</dbReference>
<dbReference type="Gene3D" id="3.40.1440.10">
    <property type="entry name" value="GIY-YIG endonuclease"/>
    <property type="match status" value="1"/>
</dbReference>
<comment type="function">
    <text evidence="7">The UvrABC repair system catalyzes the recognition and processing of DNA lesions. UvrC both incises the 5' and 3' sides of the lesion. The N-terminal half is responsible for the 3' incision and the C-terminal half is responsible for the 5' incision.</text>
</comment>
<dbReference type="PROSITE" id="PS50164">
    <property type="entry name" value="GIY_YIG"/>
    <property type="match status" value="1"/>
</dbReference>
<dbReference type="CDD" id="cd10434">
    <property type="entry name" value="GIY-YIG_UvrC_Cho"/>
    <property type="match status" value="1"/>
</dbReference>
<evidence type="ECO:0000313" key="10">
    <source>
        <dbReference type="EMBL" id="MBP2295551.1"/>
    </source>
</evidence>
<evidence type="ECO:0000256" key="1">
    <source>
        <dbReference type="ARBA" id="ARBA00022490"/>
    </source>
</evidence>
<dbReference type="NCBIfam" id="TIGR00194">
    <property type="entry name" value="uvrC"/>
    <property type="match status" value="1"/>
</dbReference>
<dbReference type="PANTHER" id="PTHR30562:SF1">
    <property type="entry name" value="UVRABC SYSTEM PROTEIN C"/>
    <property type="match status" value="1"/>
</dbReference>
<feature type="domain" description="UvrC family homology region profile" evidence="9">
    <location>
        <begin position="261"/>
        <end position="490"/>
    </location>
</feature>
<organism evidence="10 11">
    <name type="scientific">Azospirillum rugosum</name>
    <dbReference type="NCBI Taxonomy" id="416170"/>
    <lineage>
        <taxon>Bacteria</taxon>
        <taxon>Pseudomonadati</taxon>
        <taxon>Pseudomonadota</taxon>
        <taxon>Alphaproteobacteria</taxon>
        <taxon>Rhodospirillales</taxon>
        <taxon>Azospirillaceae</taxon>
        <taxon>Azospirillum</taxon>
    </lineage>
</organism>
<comment type="caution">
    <text evidence="10">The sequence shown here is derived from an EMBL/GenBank/DDBJ whole genome shotgun (WGS) entry which is preliminary data.</text>
</comment>
<dbReference type="PROSITE" id="PS50165">
    <property type="entry name" value="UVRC"/>
    <property type="match status" value="1"/>
</dbReference>
<dbReference type="InterPro" id="IPR001943">
    <property type="entry name" value="UVR_dom"/>
</dbReference>
<comment type="subcellular location">
    <subcellularLocation>
        <location evidence="7">Cytoplasm</location>
    </subcellularLocation>
</comment>
<evidence type="ECO:0000256" key="3">
    <source>
        <dbReference type="ARBA" id="ARBA00022769"/>
    </source>
</evidence>
<keyword evidence="5 7" id="KW-0234">DNA repair</keyword>
<reference evidence="10 11" key="1">
    <citation type="submission" date="2021-03" db="EMBL/GenBank/DDBJ databases">
        <title>Genomic Encyclopedia of Type Strains, Phase III (KMG-III): the genomes of soil and plant-associated and newly described type strains.</title>
        <authorList>
            <person name="Whitman W."/>
        </authorList>
    </citation>
    <scope>NUCLEOTIDE SEQUENCE [LARGE SCALE GENOMIC DNA]</scope>
    <source>
        <strain evidence="10 11">IMMIB AFH-6</strain>
    </source>
</reference>
<dbReference type="SUPFAM" id="SSF46600">
    <property type="entry name" value="C-terminal UvrC-binding domain of UvrB"/>
    <property type="match status" value="1"/>
</dbReference>
<dbReference type="InterPro" id="IPR001162">
    <property type="entry name" value="UvrC_RNase_H_dom"/>
</dbReference>
<dbReference type="Proteomes" id="UP000781958">
    <property type="component" value="Unassembled WGS sequence"/>
</dbReference>
<dbReference type="Gene3D" id="3.30.420.340">
    <property type="entry name" value="UvrC, RNAse H endonuclease domain"/>
    <property type="match status" value="1"/>
</dbReference>
<protein>
    <recommendedName>
        <fullName evidence="7">UvrABC system protein C</fullName>
        <shortName evidence="7">Protein UvrC</shortName>
    </recommendedName>
    <alternativeName>
        <fullName evidence="7">Excinuclease ABC subunit C</fullName>
    </alternativeName>
</protein>
<dbReference type="Pfam" id="PF02151">
    <property type="entry name" value="UVR"/>
    <property type="match status" value="1"/>
</dbReference>
<accession>A0ABS4SSL5</accession>
<evidence type="ECO:0000259" key="9">
    <source>
        <dbReference type="PROSITE" id="PS50165"/>
    </source>
</evidence>
<name>A0ABS4SSL5_9PROT</name>
<keyword evidence="2 7" id="KW-0227">DNA damage</keyword>
<dbReference type="PANTHER" id="PTHR30562">
    <property type="entry name" value="UVRC/OXIDOREDUCTASE"/>
    <property type="match status" value="1"/>
</dbReference>
<dbReference type="Gene3D" id="1.10.150.20">
    <property type="entry name" value="5' to 3' exonuclease, C-terminal subdomain"/>
    <property type="match status" value="1"/>
</dbReference>
<dbReference type="EMBL" id="JAGINP010000022">
    <property type="protein sequence ID" value="MBP2295551.1"/>
    <property type="molecule type" value="Genomic_DNA"/>
</dbReference>
<keyword evidence="4 7" id="KW-0267">Excision nuclease</keyword>
<evidence type="ECO:0000256" key="7">
    <source>
        <dbReference type="HAMAP-Rule" id="MF_00203"/>
    </source>
</evidence>
<keyword evidence="11" id="KW-1185">Reference proteome</keyword>
<dbReference type="Pfam" id="PF01541">
    <property type="entry name" value="GIY-YIG"/>
    <property type="match status" value="1"/>
</dbReference>
<evidence type="ECO:0000259" key="8">
    <source>
        <dbReference type="PROSITE" id="PS50164"/>
    </source>
</evidence>
<dbReference type="SMART" id="SM00465">
    <property type="entry name" value="GIYc"/>
    <property type="match status" value="1"/>
</dbReference>
<dbReference type="RefSeq" id="WP_209770077.1">
    <property type="nucleotide sequence ID" value="NZ_JAGINP010000022.1"/>
</dbReference>
<proteinExistence type="inferred from homology"/>
<dbReference type="Pfam" id="PF22920">
    <property type="entry name" value="UvrC_RNaseH"/>
    <property type="match status" value="1"/>
</dbReference>
<evidence type="ECO:0000256" key="6">
    <source>
        <dbReference type="ARBA" id="ARBA00023236"/>
    </source>
</evidence>
<gene>
    <name evidence="7" type="primary">uvrC</name>
    <name evidence="10" type="ORF">J2851_005361</name>
</gene>
<dbReference type="SUPFAM" id="SSF82771">
    <property type="entry name" value="GIY-YIG endonuclease"/>
    <property type="match status" value="1"/>
</dbReference>
<dbReference type="InterPro" id="IPR004791">
    <property type="entry name" value="UvrC"/>
</dbReference>
<dbReference type="InterPro" id="IPR035901">
    <property type="entry name" value="GIY-YIG_endonuc_sf"/>
</dbReference>
<evidence type="ECO:0000313" key="11">
    <source>
        <dbReference type="Proteomes" id="UP000781958"/>
    </source>
</evidence>
<keyword evidence="6 7" id="KW-0742">SOS response</keyword>
<dbReference type="HAMAP" id="MF_00203">
    <property type="entry name" value="UvrC"/>
    <property type="match status" value="1"/>
</dbReference>
<dbReference type="InterPro" id="IPR010994">
    <property type="entry name" value="RuvA_2-like"/>
</dbReference>
<evidence type="ECO:0000256" key="2">
    <source>
        <dbReference type="ARBA" id="ARBA00022763"/>
    </source>
</evidence>
<sequence>MDGTAVIRATLPTLPATPGVYRMIGADGRILYVGKAKNLKRRVASYTRTEGLPHRTRRMVGLTRSMEFVTTHTEAEALLLEANLIRTLLPPFNVLVKDDRSFSYIVLGQGHEYPRLMHHRGSANRNGSRRKGDLFGPYASPALVGMTIAALQRAFLLRTCDDATFTSRTRPCLQHQIKRCSAPCVGRVTPEEYAAQMQGVRDVLSGRSAAVQEEFARHMMDCADRLAYEDAARWRDRIRALTALQSRQDINLENVLEDADVLAVHAEGGTACVQAFFFRGGRNQGTRAFFPKHDHDEDETAILTAFAAQLYEDTPPPQRVLLSHDIPDRALLAEALTMNAGHRVEVDVPQRGPKRRVVEHALTNAREAHGRRMAERSAQGKLLAGVARAFGLPGLPTRIEIYDNSHIQGAFPVGAMVVAGPEGFQRNAYRRFHIKDPAAAGDDFAMLREVLTRRFGRALKEDPERKDGQWPDLVLIDGGLGQLNAARAVLAELGIEGVALAAIAKGPDRDAGRERFFLPDREPFRLEPNDPVLYFLQRLRDEAHKTAIDAHRTRRLKAMEHTRIDGIPGIGPARKKALLHHFGSSTAVAAAGLKDLELAPGISAAVARRVYEFFHG</sequence>
<dbReference type="Pfam" id="PF14520">
    <property type="entry name" value="HHH_5"/>
    <property type="match status" value="1"/>
</dbReference>
<dbReference type="InterPro" id="IPR036876">
    <property type="entry name" value="UVR_dom_sf"/>
</dbReference>
<dbReference type="SUPFAM" id="SSF47781">
    <property type="entry name" value="RuvA domain 2-like"/>
    <property type="match status" value="1"/>
</dbReference>
<feature type="domain" description="GIY-YIG" evidence="8">
    <location>
        <begin position="16"/>
        <end position="94"/>
    </location>
</feature>
<comment type="subunit">
    <text evidence="7">Interacts with UvrB in an incision complex.</text>
</comment>